<dbReference type="InterPro" id="IPR034660">
    <property type="entry name" value="DinB/YfiT-like"/>
</dbReference>
<protein>
    <submittedName>
        <fullName evidence="1">DinB family protein</fullName>
    </submittedName>
</protein>
<dbReference type="RefSeq" id="WP_192143743.1">
    <property type="nucleotide sequence ID" value="NZ_JACYXZ010000003.1"/>
</dbReference>
<evidence type="ECO:0000313" key="2">
    <source>
        <dbReference type="Proteomes" id="UP000616839"/>
    </source>
</evidence>
<dbReference type="Gene3D" id="1.20.120.450">
    <property type="entry name" value="dinb family like domain"/>
    <property type="match status" value="1"/>
</dbReference>
<name>A0A927PZM4_9ACTN</name>
<organism evidence="1 2">
    <name type="scientific">Nocardioides donggukensis</name>
    <dbReference type="NCBI Taxonomy" id="2774019"/>
    <lineage>
        <taxon>Bacteria</taxon>
        <taxon>Bacillati</taxon>
        <taxon>Actinomycetota</taxon>
        <taxon>Actinomycetes</taxon>
        <taxon>Propionibacteriales</taxon>
        <taxon>Nocardioidaceae</taxon>
        <taxon>Nocardioides</taxon>
    </lineage>
</organism>
<reference evidence="1" key="1">
    <citation type="submission" date="2020-09" db="EMBL/GenBank/DDBJ databases">
        <title>Nocardioides sp. strain MJB4 16S ribosomal RNA gene Genome sequencing and assembly.</title>
        <authorList>
            <person name="Kim I."/>
        </authorList>
    </citation>
    <scope>NUCLEOTIDE SEQUENCE</scope>
    <source>
        <strain evidence="1">MJB4</strain>
    </source>
</reference>
<comment type="caution">
    <text evidence="1">The sequence shown here is derived from an EMBL/GenBank/DDBJ whole genome shotgun (WGS) entry which is preliminary data.</text>
</comment>
<dbReference type="Pfam" id="PF04978">
    <property type="entry name" value="MST"/>
    <property type="match status" value="1"/>
</dbReference>
<proteinExistence type="predicted"/>
<dbReference type="SUPFAM" id="SSF109854">
    <property type="entry name" value="DinB/YfiT-like putative metalloenzymes"/>
    <property type="match status" value="1"/>
</dbReference>
<dbReference type="InterPro" id="IPR007061">
    <property type="entry name" value="MST-like"/>
</dbReference>
<keyword evidence="2" id="KW-1185">Reference proteome</keyword>
<evidence type="ECO:0000313" key="1">
    <source>
        <dbReference type="EMBL" id="MBD8870448.1"/>
    </source>
</evidence>
<dbReference type="Proteomes" id="UP000616839">
    <property type="component" value="Unassembled WGS sequence"/>
</dbReference>
<accession>A0A927PZM4</accession>
<dbReference type="EMBL" id="JACYXZ010000003">
    <property type="protein sequence ID" value="MBD8870448.1"/>
    <property type="molecule type" value="Genomic_DNA"/>
</dbReference>
<dbReference type="AlphaFoldDB" id="A0A927PZM4"/>
<sequence length="176" mass="19810">MDDDDRTRPPTSGDEVATLVGFLDHHRDTLRWKTAGLDGEELARPLPPSTMTLGGLLKHLALVEDWWLSEVLLAREADPAFREVDWDADPDWEWHTAAEDSPEELIALFDRIVARSRANLALALDEGGLDRPADRPGRGGERRSLRWILVHLIEEYARHNGHADLLREAVDGQVGE</sequence>
<gene>
    <name evidence="1" type="ORF">IE331_12500</name>
</gene>